<dbReference type="CDD" id="cd13170">
    <property type="entry name" value="RanBD_NUP50"/>
    <property type="match status" value="1"/>
</dbReference>
<dbReference type="EMBL" id="JAXCGZ010019002">
    <property type="protein sequence ID" value="KAK7066836.1"/>
    <property type="molecule type" value="Genomic_DNA"/>
</dbReference>
<dbReference type="InterPro" id="IPR015007">
    <property type="entry name" value="NUP2/50/61"/>
</dbReference>
<evidence type="ECO:0000313" key="13">
    <source>
        <dbReference type="Proteomes" id="UP001381693"/>
    </source>
</evidence>
<evidence type="ECO:0000256" key="3">
    <source>
        <dbReference type="ARBA" id="ARBA00022737"/>
    </source>
</evidence>
<proteinExistence type="predicted"/>
<feature type="compositionally biased region" description="Polar residues" evidence="10">
    <location>
        <begin position="109"/>
        <end position="127"/>
    </location>
</feature>
<feature type="domain" description="RanBD1" evidence="11">
    <location>
        <begin position="332"/>
        <end position="452"/>
    </location>
</feature>
<dbReference type="PANTHER" id="PTHR23138">
    <property type="entry name" value="RAN BINDING PROTEIN"/>
    <property type="match status" value="1"/>
</dbReference>
<organism evidence="12 13">
    <name type="scientific">Halocaridina rubra</name>
    <name type="common">Hawaiian red shrimp</name>
    <dbReference type="NCBI Taxonomy" id="373956"/>
    <lineage>
        <taxon>Eukaryota</taxon>
        <taxon>Metazoa</taxon>
        <taxon>Ecdysozoa</taxon>
        <taxon>Arthropoda</taxon>
        <taxon>Crustacea</taxon>
        <taxon>Multicrustacea</taxon>
        <taxon>Malacostraca</taxon>
        <taxon>Eumalacostraca</taxon>
        <taxon>Eucarida</taxon>
        <taxon>Decapoda</taxon>
        <taxon>Pleocyemata</taxon>
        <taxon>Caridea</taxon>
        <taxon>Atyoidea</taxon>
        <taxon>Atyidae</taxon>
        <taxon>Halocaridina</taxon>
    </lineage>
</organism>
<dbReference type="GO" id="GO:0005643">
    <property type="term" value="C:nuclear pore"/>
    <property type="evidence" value="ECO:0007669"/>
    <property type="project" value="UniProtKB-SubCell"/>
</dbReference>
<evidence type="ECO:0000259" key="11">
    <source>
        <dbReference type="SMART" id="SM00160"/>
    </source>
</evidence>
<evidence type="ECO:0000256" key="6">
    <source>
        <dbReference type="ARBA" id="ARBA00022990"/>
    </source>
</evidence>
<evidence type="ECO:0000256" key="4">
    <source>
        <dbReference type="ARBA" id="ARBA00022816"/>
    </source>
</evidence>
<feature type="region of interest" description="Disordered" evidence="10">
    <location>
        <begin position="1"/>
        <end position="27"/>
    </location>
</feature>
<dbReference type="AlphaFoldDB" id="A0AAN8WMQ8"/>
<name>A0AAN8WMQ8_HALRR</name>
<keyword evidence="4" id="KW-0509">mRNA transport</keyword>
<feature type="compositionally biased region" description="Basic and acidic residues" evidence="10">
    <location>
        <begin position="319"/>
        <end position="341"/>
    </location>
</feature>
<dbReference type="GO" id="GO:0006606">
    <property type="term" value="P:protein import into nucleus"/>
    <property type="evidence" value="ECO:0007669"/>
    <property type="project" value="TreeGrafter"/>
</dbReference>
<sequence>MAKRTAGKELTHDNWAEDDEKEDMGTFQQASAEQLVGRNIKKAKRRSNVAGPSVFKGLPVFAGFGTTTGTSTQPTFSFLSNISKPGSETAVSPKVENVMDKTSQPLRITQDTYSSNVKGSDSKSNGFMDSKDSLDTNNKSDNLFLCNLKALNEGVLHWIQKHLDKNPHVNLLPVFDDYKKHYSDLLKKFPSDENGKERDDECSASSSKKEAASGKENNPVLPEVSRDSGSVKTFSFGADKSSEANKPTFSFSAATSDAEKKTDAPTFTFTGFNSSGPKSEGLVFGNLSGSSGFLFGMSAQAPKPPGGGFSFGNVTSTTADKKENKNETEENEEPPKVEVNEVKEDGSFYDKKCKLFYMKDGAYVDRGVGTLYLKTASEKTQLLVRAYTNLGNILLNIVLNSSIPTARVGKNGVLLVCIPNPPLEKMEGPVKMLIRVKTSEDADELLSKLNEHKK</sequence>
<dbReference type="Pfam" id="PF08911">
    <property type="entry name" value="NUP50"/>
    <property type="match status" value="1"/>
</dbReference>
<accession>A0AAN8WMQ8</accession>
<evidence type="ECO:0000256" key="10">
    <source>
        <dbReference type="SAM" id="MobiDB-lite"/>
    </source>
</evidence>
<dbReference type="PANTHER" id="PTHR23138:SF141">
    <property type="entry name" value="NUCLEAR PORE COMPLEX PROTEIN NUP50"/>
    <property type="match status" value="1"/>
</dbReference>
<dbReference type="InterPro" id="IPR045255">
    <property type="entry name" value="RanBP1-like"/>
</dbReference>
<dbReference type="Proteomes" id="UP001381693">
    <property type="component" value="Unassembled WGS sequence"/>
</dbReference>
<keyword evidence="2" id="KW-0813">Transport</keyword>
<keyword evidence="8" id="KW-0906">Nuclear pore complex</keyword>
<evidence type="ECO:0000256" key="7">
    <source>
        <dbReference type="ARBA" id="ARBA00023010"/>
    </source>
</evidence>
<evidence type="ECO:0000256" key="5">
    <source>
        <dbReference type="ARBA" id="ARBA00022927"/>
    </source>
</evidence>
<dbReference type="InterPro" id="IPR000156">
    <property type="entry name" value="Ran_bind_dom"/>
</dbReference>
<feature type="region of interest" description="Disordered" evidence="10">
    <location>
        <begin position="188"/>
        <end position="228"/>
    </location>
</feature>
<evidence type="ECO:0000256" key="2">
    <source>
        <dbReference type="ARBA" id="ARBA00022448"/>
    </source>
</evidence>
<feature type="region of interest" description="Disordered" evidence="10">
    <location>
        <begin position="306"/>
        <end position="341"/>
    </location>
</feature>
<evidence type="ECO:0000256" key="8">
    <source>
        <dbReference type="ARBA" id="ARBA00023132"/>
    </source>
</evidence>
<keyword evidence="6" id="KW-0007">Acetylation</keyword>
<keyword evidence="9" id="KW-0539">Nucleus</keyword>
<dbReference type="Pfam" id="PF00638">
    <property type="entry name" value="Ran_BP1"/>
    <property type="match status" value="1"/>
</dbReference>
<keyword evidence="5" id="KW-0653">Protein transport</keyword>
<feature type="compositionally biased region" description="Basic and acidic residues" evidence="10">
    <location>
        <begin position="188"/>
        <end position="213"/>
    </location>
</feature>
<dbReference type="GO" id="GO:0051028">
    <property type="term" value="P:mRNA transport"/>
    <property type="evidence" value="ECO:0007669"/>
    <property type="project" value="UniProtKB-KW"/>
</dbReference>
<evidence type="ECO:0000256" key="1">
    <source>
        <dbReference type="ARBA" id="ARBA00004567"/>
    </source>
</evidence>
<dbReference type="Gene3D" id="2.30.29.30">
    <property type="entry name" value="Pleckstrin-homology domain (PH domain)/Phosphotyrosine-binding domain (PTB)"/>
    <property type="match status" value="1"/>
</dbReference>
<evidence type="ECO:0000256" key="9">
    <source>
        <dbReference type="ARBA" id="ARBA00023242"/>
    </source>
</evidence>
<gene>
    <name evidence="12" type="primary">NUP50</name>
    <name evidence="12" type="ORF">SK128_000986</name>
</gene>
<comment type="caution">
    <text evidence="12">The sequence shown here is derived from an EMBL/GenBank/DDBJ whole genome shotgun (WGS) entry which is preliminary data.</text>
</comment>
<dbReference type="SUPFAM" id="SSF50729">
    <property type="entry name" value="PH domain-like"/>
    <property type="match status" value="1"/>
</dbReference>
<protein>
    <submittedName>
        <fullName evidence="12">Nuclear pore complex protein Nup50</fullName>
    </submittedName>
</protein>
<dbReference type="SMART" id="SM00160">
    <property type="entry name" value="RanBD"/>
    <property type="match status" value="1"/>
</dbReference>
<evidence type="ECO:0000313" key="12">
    <source>
        <dbReference type="EMBL" id="KAK7066836.1"/>
    </source>
</evidence>
<feature type="compositionally biased region" description="Basic and acidic residues" evidence="10">
    <location>
        <begin position="1"/>
        <end position="15"/>
    </location>
</feature>
<feature type="region of interest" description="Disordered" evidence="10">
    <location>
        <begin position="109"/>
        <end position="133"/>
    </location>
</feature>
<keyword evidence="7" id="KW-0811">Translocation</keyword>
<comment type="subcellular location">
    <subcellularLocation>
        <location evidence="1">Nucleus</location>
        <location evidence="1">Nuclear pore complex</location>
    </subcellularLocation>
</comment>
<reference evidence="12 13" key="1">
    <citation type="submission" date="2023-11" db="EMBL/GenBank/DDBJ databases">
        <title>Halocaridina rubra genome assembly.</title>
        <authorList>
            <person name="Smith C."/>
        </authorList>
    </citation>
    <scope>NUCLEOTIDE SEQUENCE [LARGE SCALE GENOMIC DNA]</scope>
    <source>
        <strain evidence="12">EP-1</strain>
        <tissue evidence="12">Whole</tissue>
    </source>
</reference>
<keyword evidence="13" id="KW-1185">Reference proteome</keyword>
<dbReference type="InterPro" id="IPR011993">
    <property type="entry name" value="PH-like_dom_sf"/>
</dbReference>
<keyword evidence="3" id="KW-0677">Repeat</keyword>